<keyword evidence="1" id="KW-0282">Flagellum</keyword>
<gene>
    <name evidence="1" type="ORF">NG895_25900</name>
</gene>
<keyword evidence="1" id="KW-0969">Cilium</keyword>
<evidence type="ECO:0000313" key="1">
    <source>
        <dbReference type="EMBL" id="MCO6047350.1"/>
    </source>
</evidence>
<proteinExistence type="predicted"/>
<accession>A0A9X2JIQ5</accession>
<dbReference type="EMBL" id="JAMXLR010000092">
    <property type="protein sequence ID" value="MCO6047350.1"/>
    <property type="molecule type" value="Genomic_DNA"/>
</dbReference>
<protein>
    <submittedName>
        <fullName evidence="1">Flagellar FlbD family protein</fullName>
    </submittedName>
</protein>
<evidence type="ECO:0000313" key="2">
    <source>
        <dbReference type="Proteomes" id="UP001155241"/>
    </source>
</evidence>
<dbReference type="RefSeq" id="WP_252855461.1">
    <property type="nucleotide sequence ID" value="NZ_JAMXLR010000092.1"/>
</dbReference>
<dbReference type="PANTHER" id="PTHR39185">
    <property type="entry name" value="SWARMING MOTILITY PROTEIN SWRD"/>
    <property type="match status" value="1"/>
</dbReference>
<dbReference type="PANTHER" id="PTHR39185:SF1">
    <property type="entry name" value="SWARMING MOTILITY PROTEIN SWRD"/>
    <property type="match status" value="1"/>
</dbReference>
<keyword evidence="1" id="KW-0966">Cell projection</keyword>
<dbReference type="Pfam" id="PF06289">
    <property type="entry name" value="FlbD"/>
    <property type="match status" value="1"/>
</dbReference>
<keyword evidence="2" id="KW-1185">Reference proteome</keyword>
<comment type="caution">
    <text evidence="1">The sequence shown here is derived from an EMBL/GenBank/DDBJ whole genome shotgun (WGS) entry which is preliminary data.</text>
</comment>
<organism evidence="1 2">
    <name type="scientific">Aeoliella straminimaris</name>
    <dbReference type="NCBI Taxonomy" id="2954799"/>
    <lineage>
        <taxon>Bacteria</taxon>
        <taxon>Pseudomonadati</taxon>
        <taxon>Planctomycetota</taxon>
        <taxon>Planctomycetia</taxon>
        <taxon>Pirellulales</taxon>
        <taxon>Lacipirellulaceae</taxon>
        <taxon>Aeoliella</taxon>
    </lineage>
</organism>
<name>A0A9X2JIQ5_9BACT</name>
<dbReference type="AlphaFoldDB" id="A0A9X2JIQ5"/>
<reference evidence="1" key="1">
    <citation type="submission" date="2022-06" db="EMBL/GenBank/DDBJ databases">
        <title>Aeoliella straminimaris, a novel planctomycete from sediments.</title>
        <authorList>
            <person name="Vitorino I.R."/>
            <person name="Lage O.M."/>
        </authorList>
    </citation>
    <scope>NUCLEOTIDE SEQUENCE</scope>
    <source>
        <strain evidence="1">ICT_H6.2</strain>
    </source>
</reference>
<sequence length="68" mass="7695">MIQLTKLSGEPFVLNAELIKYVEALPDTFVTLTTGDHIVVKEPLEEVVHRTVEYHQHKQLIPASTRAV</sequence>
<dbReference type="InterPro" id="IPR009384">
    <property type="entry name" value="SwrD-like"/>
</dbReference>
<dbReference type="Proteomes" id="UP001155241">
    <property type="component" value="Unassembled WGS sequence"/>
</dbReference>